<evidence type="ECO:0008006" key="3">
    <source>
        <dbReference type="Google" id="ProtNLM"/>
    </source>
</evidence>
<evidence type="ECO:0000313" key="1">
    <source>
        <dbReference type="EMBL" id="GAA3667608.1"/>
    </source>
</evidence>
<keyword evidence="2" id="KW-1185">Reference proteome</keyword>
<comment type="caution">
    <text evidence="1">The sequence shown here is derived from an EMBL/GenBank/DDBJ whole genome shotgun (WGS) entry which is preliminary data.</text>
</comment>
<name>A0ABP7BQZ6_9ACTN</name>
<protein>
    <recommendedName>
        <fullName evidence="3">Glycosyl hydrolases family 16</fullName>
    </recommendedName>
</protein>
<proteinExistence type="predicted"/>
<dbReference type="Proteomes" id="UP001500902">
    <property type="component" value="Unassembled WGS sequence"/>
</dbReference>
<sequence length="198" mass="22091">MVVEPLGFTTVVLLLAGGTRPVSVEGFAWHDRDVVTEQSPAFDRRAARSRPPASYWFRLGWFERAEFYIDGEIGAAESCAGLSEPSDQALEHVRRAPHADRPRRRVPEGVLPRLSREPDITRYMPSLRIAPLAARTAMPPATAVDMLRTSAGVDSRDPISWCGADRWPAITHSPPTPRFCPMHTCCQLFDVGIWLHGY</sequence>
<reference evidence="2" key="1">
    <citation type="journal article" date="2019" name="Int. J. Syst. Evol. Microbiol.">
        <title>The Global Catalogue of Microorganisms (GCM) 10K type strain sequencing project: providing services to taxonomists for standard genome sequencing and annotation.</title>
        <authorList>
            <consortium name="The Broad Institute Genomics Platform"/>
            <consortium name="The Broad Institute Genome Sequencing Center for Infectious Disease"/>
            <person name="Wu L."/>
            <person name="Ma J."/>
        </authorList>
    </citation>
    <scope>NUCLEOTIDE SEQUENCE [LARGE SCALE GENOMIC DNA]</scope>
    <source>
        <strain evidence="2">JCM 16904</strain>
    </source>
</reference>
<gene>
    <name evidence="1" type="ORF">GCM10022224_034800</name>
</gene>
<evidence type="ECO:0000313" key="2">
    <source>
        <dbReference type="Proteomes" id="UP001500902"/>
    </source>
</evidence>
<accession>A0ABP7BQZ6</accession>
<organism evidence="1 2">
    <name type="scientific">Nonomuraea antimicrobica</name>
    <dbReference type="NCBI Taxonomy" id="561173"/>
    <lineage>
        <taxon>Bacteria</taxon>
        <taxon>Bacillati</taxon>
        <taxon>Actinomycetota</taxon>
        <taxon>Actinomycetes</taxon>
        <taxon>Streptosporangiales</taxon>
        <taxon>Streptosporangiaceae</taxon>
        <taxon>Nonomuraea</taxon>
    </lineage>
</organism>
<dbReference type="EMBL" id="BAAAZP010000067">
    <property type="protein sequence ID" value="GAA3667608.1"/>
    <property type="molecule type" value="Genomic_DNA"/>
</dbReference>